<name>A0A8S9X4G5_APOLU</name>
<gene>
    <name evidence="2" type="ORF">GE061_002188</name>
</gene>
<dbReference type="EMBL" id="WIXP02000010">
    <property type="protein sequence ID" value="KAF6203853.1"/>
    <property type="molecule type" value="Genomic_DNA"/>
</dbReference>
<organism evidence="2 3">
    <name type="scientific">Apolygus lucorum</name>
    <name type="common">Small green plant bug</name>
    <name type="synonym">Lygocoris lucorum</name>
    <dbReference type="NCBI Taxonomy" id="248454"/>
    <lineage>
        <taxon>Eukaryota</taxon>
        <taxon>Metazoa</taxon>
        <taxon>Ecdysozoa</taxon>
        <taxon>Arthropoda</taxon>
        <taxon>Hexapoda</taxon>
        <taxon>Insecta</taxon>
        <taxon>Pterygota</taxon>
        <taxon>Neoptera</taxon>
        <taxon>Paraneoptera</taxon>
        <taxon>Hemiptera</taxon>
        <taxon>Heteroptera</taxon>
        <taxon>Panheteroptera</taxon>
        <taxon>Cimicomorpha</taxon>
        <taxon>Miridae</taxon>
        <taxon>Mirini</taxon>
        <taxon>Apolygus</taxon>
    </lineage>
</organism>
<dbReference type="AlphaFoldDB" id="A0A8S9X4G5"/>
<evidence type="ECO:0000313" key="3">
    <source>
        <dbReference type="Proteomes" id="UP000466442"/>
    </source>
</evidence>
<reference evidence="2" key="1">
    <citation type="journal article" date="2021" name="Mol. Ecol. Resour.">
        <title>Apolygus lucorum genome provides insights into omnivorousness and mesophyll feeding.</title>
        <authorList>
            <person name="Liu Y."/>
            <person name="Liu H."/>
            <person name="Wang H."/>
            <person name="Huang T."/>
            <person name="Liu B."/>
            <person name="Yang B."/>
            <person name="Yin L."/>
            <person name="Li B."/>
            <person name="Zhang Y."/>
            <person name="Zhang S."/>
            <person name="Jiang F."/>
            <person name="Zhang X."/>
            <person name="Ren Y."/>
            <person name="Wang B."/>
            <person name="Wang S."/>
            <person name="Lu Y."/>
            <person name="Wu K."/>
            <person name="Fan W."/>
            <person name="Wang G."/>
        </authorList>
    </citation>
    <scope>NUCLEOTIDE SEQUENCE</scope>
    <source>
        <strain evidence="2">12Hb</strain>
    </source>
</reference>
<evidence type="ECO:0000313" key="2">
    <source>
        <dbReference type="EMBL" id="KAF6203853.1"/>
    </source>
</evidence>
<dbReference type="OrthoDB" id="8036903at2759"/>
<comment type="caution">
    <text evidence="2">The sequence shown here is derived from an EMBL/GenBank/DDBJ whole genome shotgun (WGS) entry which is preliminary data.</text>
</comment>
<sequence>MSLDDSSNLSQITIGQLKLLLAEVYDERFVQKGELEPIKAEINALKNENLTIKAENEKIKNENQDLKKDIILLGDRMVSQENRARKNNLVFGGLAAQSEITCSSYVSKFLSEVLKIPHAPVIVRAFPMGKSNKPPILTEFLRSDDVFMILKNTHVLKNTGYYVQRDFPAEVRAKRSKMLQIKKELSRVNPTLKTSLRDDKLIIQNVIYEWVEERGVLDANGTHAVDQLGRQAGVSMDGFLASFYARNGVMVWQLADNHGNLDCLLGKMISLS</sequence>
<protein>
    <submittedName>
        <fullName evidence="2">Uncharacterized protein</fullName>
    </submittedName>
</protein>
<keyword evidence="3" id="KW-1185">Reference proteome</keyword>
<proteinExistence type="predicted"/>
<evidence type="ECO:0000256" key="1">
    <source>
        <dbReference type="SAM" id="Coils"/>
    </source>
</evidence>
<dbReference type="Proteomes" id="UP000466442">
    <property type="component" value="Unassembled WGS sequence"/>
</dbReference>
<feature type="coiled-coil region" evidence="1">
    <location>
        <begin position="42"/>
        <end position="76"/>
    </location>
</feature>
<accession>A0A8S9X4G5</accession>
<keyword evidence="1" id="KW-0175">Coiled coil</keyword>